<sequence length="211" mass="22824">MIFLLELMMFRKSLPLLAASGVLIALSGCATIVEGTSQSVLVKTEPAEAKCEVSKNGSVLAVANPTPASVVLSKSKDDLQVNCQKTGYRNADGKLTSSFQAMTLGNILLGGVVGAVIDQGSGAANQYEPEILVFLNPEKFNSEQQRDEFYLRRSMFIREETKKKLDKIKAECPSSTPDNCQSKIDEMNKATDERLNQLEVEKASATIAAVS</sequence>
<dbReference type="Proteomes" id="UP001597295">
    <property type="component" value="Unassembled WGS sequence"/>
</dbReference>
<comment type="caution">
    <text evidence="2">The sequence shown here is derived from an EMBL/GenBank/DDBJ whole genome shotgun (WGS) entry which is preliminary data.</text>
</comment>
<name>A0ABW5DQ62_9PROT</name>
<gene>
    <name evidence="2" type="ORF">ACFSM5_06845</name>
</gene>
<protein>
    <recommendedName>
        <fullName evidence="4">PEGA domain-containing protein</fullName>
    </recommendedName>
</protein>
<evidence type="ECO:0000313" key="3">
    <source>
        <dbReference type="Proteomes" id="UP001597295"/>
    </source>
</evidence>
<dbReference type="EMBL" id="JBHUIP010000004">
    <property type="protein sequence ID" value="MFD2262599.1"/>
    <property type="molecule type" value="Genomic_DNA"/>
</dbReference>
<evidence type="ECO:0008006" key="4">
    <source>
        <dbReference type="Google" id="ProtNLM"/>
    </source>
</evidence>
<evidence type="ECO:0000256" key="1">
    <source>
        <dbReference type="SAM" id="SignalP"/>
    </source>
</evidence>
<keyword evidence="1" id="KW-0732">Signal</keyword>
<reference evidence="3" key="1">
    <citation type="journal article" date="2019" name="Int. J. Syst. Evol. Microbiol.">
        <title>The Global Catalogue of Microorganisms (GCM) 10K type strain sequencing project: providing services to taxonomists for standard genome sequencing and annotation.</title>
        <authorList>
            <consortium name="The Broad Institute Genomics Platform"/>
            <consortium name="The Broad Institute Genome Sequencing Center for Infectious Disease"/>
            <person name="Wu L."/>
            <person name="Ma J."/>
        </authorList>
    </citation>
    <scope>NUCLEOTIDE SEQUENCE [LARGE SCALE GENOMIC DNA]</scope>
    <source>
        <strain evidence="3">CGMCC 1.19062</strain>
    </source>
</reference>
<keyword evidence="3" id="KW-1185">Reference proteome</keyword>
<feature type="chain" id="PRO_5046558763" description="PEGA domain-containing protein" evidence="1">
    <location>
        <begin position="19"/>
        <end position="211"/>
    </location>
</feature>
<evidence type="ECO:0000313" key="2">
    <source>
        <dbReference type="EMBL" id="MFD2262599.1"/>
    </source>
</evidence>
<dbReference type="RefSeq" id="WP_379875557.1">
    <property type="nucleotide sequence ID" value="NZ_JBHUIP010000004.1"/>
</dbReference>
<organism evidence="2 3">
    <name type="scientific">Lacibacterium aquatile</name>
    <dbReference type="NCBI Taxonomy" id="1168082"/>
    <lineage>
        <taxon>Bacteria</taxon>
        <taxon>Pseudomonadati</taxon>
        <taxon>Pseudomonadota</taxon>
        <taxon>Alphaproteobacteria</taxon>
        <taxon>Rhodospirillales</taxon>
        <taxon>Rhodospirillaceae</taxon>
    </lineage>
</organism>
<feature type="signal peptide" evidence="1">
    <location>
        <begin position="1"/>
        <end position="18"/>
    </location>
</feature>
<proteinExistence type="predicted"/>
<accession>A0ABW5DQ62</accession>